<dbReference type="GO" id="GO:1990817">
    <property type="term" value="F:poly(A) RNA polymerase activity"/>
    <property type="evidence" value="ECO:0007669"/>
    <property type="project" value="UniProtKB-ARBA"/>
</dbReference>
<accession>A0A6J2TA90</accession>
<dbReference type="AlphaFoldDB" id="A0A6J2TA90"/>
<evidence type="ECO:0000259" key="7">
    <source>
        <dbReference type="PROSITE" id="PS00028"/>
    </source>
</evidence>
<dbReference type="PANTHER" id="PTHR12271">
    <property type="entry name" value="POLY A POLYMERASE CID PAP -RELATED"/>
    <property type="match status" value="1"/>
</dbReference>
<dbReference type="Gene3D" id="1.10.1410.10">
    <property type="match status" value="1"/>
</dbReference>
<dbReference type="InterPro" id="IPR054708">
    <property type="entry name" value="MTPAP-like_central"/>
</dbReference>
<keyword evidence="3" id="KW-0808">Transferase</keyword>
<evidence type="ECO:0000256" key="6">
    <source>
        <dbReference type="SAM" id="MobiDB-lite"/>
    </source>
</evidence>
<dbReference type="GeneID" id="115622457"/>
<dbReference type="InterPro" id="IPR002058">
    <property type="entry name" value="PAP_assoc"/>
</dbReference>
<dbReference type="Gene3D" id="3.30.460.10">
    <property type="entry name" value="Beta Polymerase, domain 2"/>
    <property type="match status" value="1"/>
</dbReference>
<evidence type="ECO:0000256" key="5">
    <source>
        <dbReference type="ARBA" id="ARBA00022842"/>
    </source>
</evidence>
<dbReference type="OrthoDB" id="419694at2759"/>
<dbReference type="PANTHER" id="PTHR12271:SF138">
    <property type="entry name" value="GH05885P"/>
    <property type="match status" value="1"/>
</dbReference>
<dbReference type="CTD" id="38955"/>
<comment type="cofactor">
    <cofactor evidence="1">
        <name>Mn(2+)</name>
        <dbReference type="ChEBI" id="CHEBI:29035"/>
    </cofactor>
</comment>
<evidence type="ECO:0000256" key="1">
    <source>
        <dbReference type="ARBA" id="ARBA00001936"/>
    </source>
</evidence>
<comment type="cofactor">
    <cofactor evidence="2">
        <name>Mg(2+)</name>
        <dbReference type="ChEBI" id="CHEBI:18420"/>
    </cofactor>
</comment>
<dbReference type="GO" id="GO:0031123">
    <property type="term" value="P:RNA 3'-end processing"/>
    <property type="evidence" value="ECO:0007669"/>
    <property type="project" value="TreeGrafter"/>
</dbReference>
<evidence type="ECO:0000256" key="4">
    <source>
        <dbReference type="ARBA" id="ARBA00022723"/>
    </source>
</evidence>
<dbReference type="SUPFAM" id="SSF81301">
    <property type="entry name" value="Nucleotidyltransferase"/>
    <property type="match status" value="1"/>
</dbReference>
<evidence type="ECO:0000313" key="8">
    <source>
        <dbReference type="Proteomes" id="UP000504634"/>
    </source>
</evidence>
<gene>
    <name evidence="9" type="primary">LOC115622457</name>
</gene>
<dbReference type="InterPro" id="IPR043519">
    <property type="entry name" value="NT_sf"/>
</dbReference>
<feature type="domain" description="C2H2-type" evidence="7">
    <location>
        <begin position="27"/>
        <end position="48"/>
    </location>
</feature>
<organism evidence="8 9">
    <name type="scientific">Drosophila lebanonensis</name>
    <name type="common">Fruit fly</name>
    <name type="synonym">Scaptodrosophila lebanonensis</name>
    <dbReference type="NCBI Taxonomy" id="7225"/>
    <lineage>
        <taxon>Eukaryota</taxon>
        <taxon>Metazoa</taxon>
        <taxon>Ecdysozoa</taxon>
        <taxon>Arthropoda</taxon>
        <taxon>Hexapoda</taxon>
        <taxon>Insecta</taxon>
        <taxon>Pterygota</taxon>
        <taxon>Neoptera</taxon>
        <taxon>Endopterygota</taxon>
        <taxon>Diptera</taxon>
        <taxon>Brachycera</taxon>
        <taxon>Muscomorpha</taxon>
        <taxon>Ephydroidea</taxon>
        <taxon>Drosophilidae</taxon>
        <taxon>Scaptodrosophila</taxon>
    </lineage>
</organism>
<dbReference type="Proteomes" id="UP000504634">
    <property type="component" value="Unplaced"/>
</dbReference>
<feature type="compositionally biased region" description="Low complexity" evidence="6">
    <location>
        <begin position="466"/>
        <end position="480"/>
    </location>
</feature>
<reference evidence="9" key="1">
    <citation type="submission" date="2025-08" db="UniProtKB">
        <authorList>
            <consortium name="RefSeq"/>
        </authorList>
    </citation>
    <scope>IDENTIFICATION</scope>
    <source>
        <strain evidence="9">11010-0011.00</strain>
        <tissue evidence="9">Whole body</tissue>
    </source>
</reference>
<dbReference type="Pfam" id="PF03828">
    <property type="entry name" value="PAP_assoc"/>
    <property type="match status" value="1"/>
</dbReference>
<sequence>MSEAAMQTMKLTRAFQEPPGDNKQDDCKICGARFDNIKECMAHELRQHSNNPKRAARQLLNTVAKVINSDKNQAERKKLQEVLELAKPFKELSALLGFYACDKQKLTNCFGHVRNCIEREFRCRVKVFAFGSLVTGLALRDSDLDLYVKPDDDQLSEASSKQLFNMVTKFLHRSNCFTDVFAIRHARVPIIKCKHQLTGLSLDINMSNPNSLYNSRFVCDLINMDQRLRELFIFLKVWAKSVKLIGHGSMTSYCLITLIIYYLQQRYKLPSINEMQAHCEPMLVWGINYAYNLTDMKPLPELLKTQDLIAGFFEFYTNMDFEKIVITPYLGRALDRKGALDQLEQYPEYVQQMRAIETHRGEPPEMLQTQRCVCVQDPFELNHNVAKTISSNNLIYLRQCLALASQAVNDRKLQTAPPKLFDYLLFGLTEEIIREINSSARPAKLRKQPASVIELDKNGSQKGEPQSQNEQRNQTEEQTNGGSLHISHVTNLRPTSNELKCLRTEFIAKNLKTEHTFYYYWMQFYVDVIQEMLTHIYAMKLEPVESEPSDKTLPLQLNYTWHITTSLNTWAARNFQRTKDGSFFEYQRTQTLQYLRERQNKSAYTVNLQAILSLRGSEDYKDIRIELKPMPDDPLGLQRNSPLTKFFKSFKNLLNSFSFKEKYTEWNGKHSF</sequence>
<evidence type="ECO:0000256" key="2">
    <source>
        <dbReference type="ARBA" id="ARBA00001946"/>
    </source>
</evidence>
<dbReference type="PROSITE" id="PS00028">
    <property type="entry name" value="ZINC_FINGER_C2H2_1"/>
    <property type="match status" value="1"/>
</dbReference>
<protein>
    <submittedName>
        <fullName evidence="9">Uncharacterized protein LOC115622457 isoform X1</fullName>
    </submittedName>
</protein>
<name>A0A6J2TA90_DROLE</name>
<proteinExistence type="predicted"/>
<dbReference type="GO" id="GO:0050265">
    <property type="term" value="F:RNA uridylyltransferase activity"/>
    <property type="evidence" value="ECO:0007669"/>
    <property type="project" value="TreeGrafter"/>
</dbReference>
<dbReference type="Pfam" id="PF23712">
    <property type="entry name" value="Mkg_C"/>
    <property type="match status" value="1"/>
</dbReference>
<dbReference type="Pfam" id="PF22600">
    <property type="entry name" value="MTPAP-like_central"/>
    <property type="match status" value="1"/>
</dbReference>
<keyword evidence="5" id="KW-0460">Magnesium</keyword>
<dbReference type="InterPro" id="IPR013087">
    <property type="entry name" value="Znf_C2H2_type"/>
</dbReference>
<keyword evidence="8" id="KW-1185">Reference proteome</keyword>
<dbReference type="InterPro" id="IPR056628">
    <property type="entry name" value="Mkg_C"/>
</dbReference>
<feature type="region of interest" description="Disordered" evidence="6">
    <location>
        <begin position="455"/>
        <end position="489"/>
    </location>
</feature>
<dbReference type="RefSeq" id="XP_030372260.1">
    <property type="nucleotide sequence ID" value="XM_030516400.1"/>
</dbReference>
<dbReference type="SUPFAM" id="SSF81631">
    <property type="entry name" value="PAP/OAS1 substrate-binding domain"/>
    <property type="match status" value="1"/>
</dbReference>
<evidence type="ECO:0000256" key="3">
    <source>
        <dbReference type="ARBA" id="ARBA00022679"/>
    </source>
</evidence>
<dbReference type="GO" id="GO:0046872">
    <property type="term" value="F:metal ion binding"/>
    <property type="evidence" value="ECO:0007669"/>
    <property type="project" value="UniProtKB-KW"/>
</dbReference>
<evidence type="ECO:0000313" key="9">
    <source>
        <dbReference type="RefSeq" id="XP_030372260.1"/>
    </source>
</evidence>
<keyword evidence="4" id="KW-0479">Metal-binding</keyword>
<dbReference type="CDD" id="cd05402">
    <property type="entry name" value="NT_PAP_TUTase"/>
    <property type="match status" value="1"/>
</dbReference>